<evidence type="ECO:0000313" key="2">
    <source>
        <dbReference type="Proteomes" id="UP001589609"/>
    </source>
</evidence>
<comment type="caution">
    <text evidence="1">The sequence shown here is derived from an EMBL/GenBank/DDBJ whole genome shotgun (WGS) entry which is preliminary data.</text>
</comment>
<dbReference type="InterPro" id="IPR029058">
    <property type="entry name" value="AB_hydrolase_fold"/>
</dbReference>
<evidence type="ECO:0000313" key="1">
    <source>
        <dbReference type="EMBL" id="MFB9762635.1"/>
    </source>
</evidence>
<organism evidence="1 2">
    <name type="scientific">Ectobacillus funiculus</name>
    <dbReference type="NCBI Taxonomy" id="137993"/>
    <lineage>
        <taxon>Bacteria</taxon>
        <taxon>Bacillati</taxon>
        <taxon>Bacillota</taxon>
        <taxon>Bacilli</taxon>
        <taxon>Bacillales</taxon>
        <taxon>Bacillaceae</taxon>
        <taxon>Ectobacillus</taxon>
    </lineage>
</organism>
<dbReference type="Proteomes" id="UP001589609">
    <property type="component" value="Unassembled WGS sequence"/>
</dbReference>
<keyword evidence="2" id="KW-1185">Reference proteome</keyword>
<protein>
    <submittedName>
        <fullName evidence="1">Alpha/beta hydrolase</fullName>
    </submittedName>
</protein>
<dbReference type="SUPFAM" id="SSF53474">
    <property type="entry name" value="alpha/beta-Hydrolases"/>
    <property type="match status" value="1"/>
</dbReference>
<name>A0ABV5WQN0_9BACI</name>
<sequence>MEIRERFFFLEQEPCVIHLPEKPNGFGVLILGDYNHFVESGTSLWMQHVGKAHLLEELRNEGYTVFTSNLYGRHWGNDKAVRLAKRLYHVVMKKEILNERIHIIAEGMGALVALDMMATMSKSIRSAVMLHPCLDLPRHLELEREHKFFYKRLLRELIAAYEVSEEDLPAMIRSKTFRSFSSHIPVRMFVPTSERKERKIIVREYEQLQFQSGSPISLSFHVQDAKYKVVRPILQAFHTHEADL</sequence>
<gene>
    <name evidence="1" type="ORF">ACFFMS_30905</name>
</gene>
<dbReference type="EMBL" id="JBHMAF010000200">
    <property type="protein sequence ID" value="MFB9762635.1"/>
    <property type="molecule type" value="Genomic_DNA"/>
</dbReference>
<dbReference type="RefSeq" id="WP_379952524.1">
    <property type="nucleotide sequence ID" value="NZ_JBHMAF010000200.1"/>
</dbReference>
<keyword evidence="1" id="KW-0378">Hydrolase</keyword>
<accession>A0ABV5WQN0</accession>
<proteinExistence type="predicted"/>
<reference evidence="1 2" key="1">
    <citation type="submission" date="2024-09" db="EMBL/GenBank/DDBJ databases">
        <authorList>
            <person name="Sun Q."/>
            <person name="Mori K."/>
        </authorList>
    </citation>
    <scope>NUCLEOTIDE SEQUENCE [LARGE SCALE GENOMIC DNA]</scope>
    <source>
        <strain evidence="1 2">JCM 11201</strain>
    </source>
</reference>
<dbReference type="GO" id="GO:0016787">
    <property type="term" value="F:hydrolase activity"/>
    <property type="evidence" value="ECO:0007669"/>
    <property type="project" value="UniProtKB-KW"/>
</dbReference>
<dbReference type="Gene3D" id="3.40.50.1820">
    <property type="entry name" value="alpha/beta hydrolase"/>
    <property type="match status" value="1"/>
</dbReference>